<gene>
    <name evidence="2" type="ORF">E7O22_01340</name>
    <name evidence="1" type="ORF">E7O47_01340</name>
</gene>
<comment type="caution">
    <text evidence="2">The sequence shown here is derived from an EMBL/GenBank/DDBJ whole genome shotgun (WGS) entry which is preliminary data.</text>
</comment>
<dbReference type="EMBL" id="AACIYG010000001">
    <property type="protein sequence ID" value="EAK7594231.1"/>
    <property type="molecule type" value="Genomic_DNA"/>
</dbReference>
<name>A0A5T1FFU1_CAMJU</name>
<accession>A0A5T1FFU1</accession>
<proteinExistence type="predicted"/>
<evidence type="ECO:0000313" key="1">
    <source>
        <dbReference type="EMBL" id="EAK7594231.1"/>
    </source>
</evidence>
<organism evidence="2">
    <name type="scientific">Campylobacter jejuni</name>
    <dbReference type="NCBI Taxonomy" id="197"/>
    <lineage>
        <taxon>Bacteria</taxon>
        <taxon>Pseudomonadati</taxon>
        <taxon>Campylobacterota</taxon>
        <taxon>Epsilonproteobacteria</taxon>
        <taxon>Campylobacterales</taxon>
        <taxon>Campylobacteraceae</taxon>
        <taxon>Campylobacter</taxon>
    </lineage>
</organism>
<evidence type="ECO:0000313" key="2">
    <source>
        <dbReference type="EMBL" id="EAK8735536.1"/>
    </source>
</evidence>
<sequence length="230" mass="27632">MKNILKLLNKREQKIFLENKNLANRLWKIIPESNKRPMGAMEVIDIVKKENSSLDINSICKKFNIVLKKNMKLKKYNSKSNFDGNSITIEYKDEKYIPEQLGHIFQNFLSSIYFQYPPKYNLKTIDLHEKKAKNFAIRLNLLIVQYELISSFKKHFEIINSFKKHFEIINSFKKHFEIINSFKKHFEIINSFKEYANKRNNSTKKQYLEINKIQNENENLKYNNDFYQAA</sequence>
<reference evidence="2" key="1">
    <citation type="submission" date="2019-04" db="EMBL/GenBank/DDBJ databases">
        <authorList>
            <person name="Ashton P.M."/>
            <person name="Dallman T."/>
            <person name="Nair S."/>
            <person name="De Pinna E."/>
            <person name="Peters T."/>
            <person name="Grant K."/>
        </authorList>
    </citation>
    <scope>NUCLEOTIDE SEQUENCE</scope>
    <source>
        <strain evidence="2">OXC2410</strain>
        <strain evidence="1">OXC2443</strain>
    </source>
</reference>
<dbReference type="AlphaFoldDB" id="A0A5T1FFU1"/>
<dbReference type="RefSeq" id="WP_059115193.1">
    <property type="nucleotide sequence ID" value="NZ_CAXRMD010000005.1"/>
</dbReference>
<protein>
    <submittedName>
        <fullName evidence="2">Uncharacterized protein</fullName>
    </submittedName>
</protein>
<dbReference type="EMBL" id="AACJVJ010000001">
    <property type="protein sequence ID" value="EAK8735536.1"/>
    <property type="molecule type" value="Genomic_DNA"/>
</dbReference>